<feature type="compositionally biased region" description="Polar residues" evidence="1">
    <location>
        <begin position="15"/>
        <end position="27"/>
    </location>
</feature>
<evidence type="ECO:0000256" key="1">
    <source>
        <dbReference type="SAM" id="MobiDB-lite"/>
    </source>
</evidence>
<dbReference type="GO" id="GO:0003725">
    <property type="term" value="F:double-stranded RNA binding"/>
    <property type="evidence" value="ECO:0007669"/>
    <property type="project" value="TreeGrafter"/>
</dbReference>
<keyword evidence="3" id="KW-1185">Reference proteome</keyword>
<dbReference type="GO" id="GO:0003727">
    <property type="term" value="F:single-stranded RNA binding"/>
    <property type="evidence" value="ECO:0007669"/>
    <property type="project" value="TreeGrafter"/>
</dbReference>
<reference evidence="2 3" key="1">
    <citation type="submission" date="2018-11" db="EMBL/GenBank/DDBJ databases">
        <authorList>
            <person name="Lopez-Roques C."/>
            <person name="Donnadieu C."/>
            <person name="Bouchez O."/>
            <person name="Klopp C."/>
            <person name="Cabau C."/>
            <person name="Zahm M."/>
        </authorList>
    </citation>
    <scope>NUCLEOTIDE SEQUENCE [LARGE SCALE GENOMIC DNA]</scope>
    <source>
        <strain evidence="2">RS831</strain>
        <tissue evidence="2">Whole body</tissue>
    </source>
</reference>
<dbReference type="GO" id="GO:0071011">
    <property type="term" value="C:precatalytic spliceosome"/>
    <property type="evidence" value="ECO:0007669"/>
    <property type="project" value="TreeGrafter"/>
</dbReference>
<organism evidence="2 3">
    <name type="scientific">Oryzias javanicus</name>
    <name type="common">Javanese ricefish</name>
    <name type="synonym">Aplocheilus javanicus</name>
    <dbReference type="NCBI Taxonomy" id="123683"/>
    <lineage>
        <taxon>Eukaryota</taxon>
        <taxon>Metazoa</taxon>
        <taxon>Chordata</taxon>
        <taxon>Craniata</taxon>
        <taxon>Vertebrata</taxon>
        <taxon>Euteleostomi</taxon>
        <taxon>Actinopterygii</taxon>
        <taxon>Neopterygii</taxon>
        <taxon>Teleostei</taxon>
        <taxon>Neoteleostei</taxon>
        <taxon>Acanthomorphata</taxon>
        <taxon>Ovalentaria</taxon>
        <taxon>Atherinomorphae</taxon>
        <taxon>Beloniformes</taxon>
        <taxon>Adrianichthyidae</taxon>
        <taxon>Oryziinae</taxon>
        <taxon>Oryzias</taxon>
    </lineage>
</organism>
<feature type="region of interest" description="Disordered" evidence="1">
    <location>
        <begin position="1"/>
        <end position="121"/>
    </location>
</feature>
<feature type="compositionally biased region" description="Basic residues" evidence="1">
    <location>
        <begin position="103"/>
        <end position="116"/>
    </location>
</feature>
<dbReference type="AlphaFoldDB" id="A0A437CJA3"/>
<dbReference type="Proteomes" id="UP000283210">
    <property type="component" value="Chromosome 16"/>
</dbReference>
<feature type="compositionally biased region" description="Polar residues" evidence="1">
    <location>
        <begin position="458"/>
        <end position="467"/>
    </location>
</feature>
<reference evidence="2 3" key="2">
    <citation type="submission" date="2019-01" db="EMBL/GenBank/DDBJ databases">
        <title>A chromosome length genome reference of the Java medaka (oryzias javanicus).</title>
        <authorList>
            <person name="Herpin A."/>
            <person name="Takehana Y."/>
            <person name="Naruse K."/>
            <person name="Ansai S."/>
            <person name="Kawaguchi M."/>
        </authorList>
    </citation>
    <scope>NUCLEOTIDE SEQUENCE [LARGE SCALE GENOMIC DNA]</scope>
    <source>
        <strain evidence="2">RS831</strain>
        <tissue evidence="2">Whole body</tissue>
    </source>
</reference>
<dbReference type="PANTHER" id="PTHR45762">
    <property type="entry name" value="ZINC FINGER RNA-BINDING PROTEIN"/>
    <property type="match status" value="1"/>
</dbReference>
<accession>A0A437CJA3</accession>
<evidence type="ECO:0000313" key="2">
    <source>
        <dbReference type="EMBL" id="RVE62624.1"/>
    </source>
</evidence>
<sequence>METQPENIEALPGNMESQPGNMESQPGNMEAQPGNMEAQPGNMDAQLGNMDAQLGNMEEQLGNMEEQPGNMEEQPGNMEEQPGNIMAQPLGAQPEGIPPQNRPKSKSKKKSKKKQPQHSADIVYTKGGTIHTVPSLSKILQGITDSIVGLQYVWEFRSPTRSVQPHYQCKLCALCRLQHDMIDHVKGWKHCFRYLKKAHPDKVTCEEEDVIKDNAIKKNVKAIVAEVEKTEGRGQIKVILREPFKVHAFKGMRSALPRAGPPLDPGMGPMGPPFGPNFSDPMYSGEFSGHGGSFTDYQDNEYGDAEYEEYQSNEDYSGLGMDCGSMGHPPSVGGNGFSPGGNESFRSGPPNKSSNKMFPEFQGRQMGGNYMNRPLERAGGMGTPSQSSTLSTTLLTYLDTFRIQSESDAQLVLKVTQKLTDVLMEYRLRSISSGPPPSSLPMSSSSFSTPTRSQSTSDRYSNLSGPSRYSDGPPRYYK</sequence>
<proteinExistence type="predicted"/>
<feature type="region of interest" description="Disordered" evidence="1">
    <location>
        <begin position="430"/>
        <end position="478"/>
    </location>
</feature>
<name>A0A437CJA3_ORYJA</name>
<protein>
    <submittedName>
        <fullName evidence="2">Uncharacterized protein</fullName>
    </submittedName>
</protein>
<feature type="compositionally biased region" description="Low complexity" evidence="1">
    <location>
        <begin position="440"/>
        <end position="457"/>
    </location>
</feature>
<dbReference type="OMA" id="MEAQPGN"/>
<evidence type="ECO:0000313" key="3">
    <source>
        <dbReference type="Proteomes" id="UP000283210"/>
    </source>
</evidence>
<dbReference type="PANTHER" id="PTHR45762:SF14">
    <property type="entry name" value="SI:CH211-197H24.6"/>
    <property type="match status" value="1"/>
</dbReference>
<gene>
    <name evidence="2" type="ORF">OJAV_G00159170</name>
</gene>
<dbReference type="EMBL" id="CM012452">
    <property type="protein sequence ID" value="RVE62624.1"/>
    <property type="molecule type" value="Genomic_DNA"/>
</dbReference>
<dbReference type="OrthoDB" id="5877502at2759"/>